<dbReference type="PANTHER" id="PTHR33452:SF1">
    <property type="entry name" value="INNER MEMBRANE PROTEIN YPHA-RELATED"/>
    <property type="match status" value="1"/>
</dbReference>
<evidence type="ECO:0000256" key="5">
    <source>
        <dbReference type="ARBA" id="ARBA00022989"/>
    </source>
</evidence>
<keyword evidence="9" id="KW-1185">Reference proteome</keyword>
<dbReference type="PANTHER" id="PTHR33452">
    <property type="entry name" value="OXIDOREDUCTASE CATD-RELATED"/>
    <property type="match status" value="1"/>
</dbReference>
<feature type="transmembrane region" description="Helical" evidence="7">
    <location>
        <begin position="43"/>
        <end position="65"/>
    </location>
</feature>
<evidence type="ECO:0000256" key="6">
    <source>
        <dbReference type="ARBA" id="ARBA00023136"/>
    </source>
</evidence>
<sequence length="149" mass="14818">MTHDIGILVLRLAAGVIMIAHGLQKLLSVSIPGVQEMLAGMGVPAASAMGAILPFAEVAAGALLILGALTRVAGIVTALVAVGAIVTVHGSQGFYAADGGYEFVLLLAAAGIALALTGPGRIAVDALFARPRARRLDSAAARSEGRPAG</sequence>
<evidence type="ECO:0000256" key="2">
    <source>
        <dbReference type="ARBA" id="ARBA00006679"/>
    </source>
</evidence>
<dbReference type="Pfam" id="PF07681">
    <property type="entry name" value="DoxX"/>
    <property type="match status" value="1"/>
</dbReference>
<keyword evidence="5 7" id="KW-1133">Transmembrane helix</keyword>
<evidence type="ECO:0000313" key="8">
    <source>
        <dbReference type="EMBL" id="MYM20937.1"/>
    </source>
</evidence>
<evidence type="ECO:0000256" key="3">
    <source>
        <dbReference type="ARBA" id="ARBA00022475"/>
    </source>
</evidence>
<name>A0A6N9HA58_9MICO</name>
<evidence type="ECO:0000256" key="1">
    <source>
        <dbReference type="ARBA" id="ARBA00004651"/>
    </source>
</evidence>
<accession>A0A6N9HA58</accession>
<comment type="subcellular location">
    <subcellularLocation>
        <location evidence="1">Cell membrane</location>
        <topology evidence="1">Multi-pass membrane protein</topology>
    </subcellularLocation>
</comment>
<dbReference type="Proteomes" id="UP000469215">
    <property type="component" value="Unassembled WGS sequence"/>
</dbReference>
<dbReference type="RefSeq" id="WP_160954337.1">
    <property type="nucleotide sequence ID" value="NZ_WWEQ01000100.1"/>
</dbReference>
<keyword evidence="3" id="KW-1003">Cell membrane</keyword>
<dbReference type="GO" id="GO:0005886">
    <property type="term" value="C:plasma membrane"/>
    <property type="evidence" value="ECO:0007669"/>
    <property type="project" value="UniProtKB-SubCell"/>
</dbReference>
<feature type="transmembrane region" description="Helical" evidence="7">
    <location>
        <begin position="72"/>
        <end position="91"/>
    </location>
</feature>
<gene>
    <name evidence="8" type="ORF">GSY69_13440</name>
</gene>
<comment type="caution">
    <text evidence="8">The sequence shown here is derived from an EMBL/GenBank/DDBJ whole genome shotgun (WGS) entry which is preliminary data.</text>
</comment>
<feature type="transmembrane region" description="Helical" evidence="7">
    <location>
        <begin position="5"/>
        <end position="23"/>
    </location>
</feature>
<proteinExistence type="inferred from homology"/>
<reference evidence="8 9" key="1">
    <citation type="submission" date="2020-01" db="EMBL/GenBank/DDBJ databases">
        <authorList>
            <person name="Deng T."/>
        </authorList>
    </citation>
    <scope>NUCLEOTIDE SEQUENCE [LARGE SCALE GENOMIC DNA]</scope>
    <source>
        <strain evidence="8 9">5221</strain>
    </source>
</reference>
<dbReference type="InterPro" id="IPR051907">
    <property type="entry name" value="DoxX-like_oxidoreductase"/>
</dbReference>
<evidence type="ECO:0000256" key="4">
    <source>
        <dbReference type="ARBA" id="ARBA00022692"/>
    </source>
</evidence>
<comment type="similarity">
    <text evidence="2">Belongs to the DoxX family.</text>
</comment>
<feature type="transmembrane region" description="Helical" evidence="7">
    <location>
        <begin position="103"/>
        <end position="124"/>
    </location>
</feature>
<evidence type="ECO:0000313" key="9">
    <source>
        <dbReference type="Proteomes" id="UP000469215"/>
    </source>
</evidence>
<feature type="non-terminal residue" evidence="8">
    <location>
        <position position="149"/>
    </location>
</feature>
<keyword evidence="4 7" id="KW-0812">Transmembrane</keyword>
<organism evidence="8 9">
    <name type="scientific">Brevibacterium rongguiense</name>
    <dbReference type="NCBI Taxonomy" id="2695267"/>
    <lineage>
        <taxon>Bacteria</taxon>
        <taxon>Bacillati</taxon>
        <taxon>Actinomycetota</taxon>
        <taxon>Actinomycetes</taxon>
        <taxon>Micrococcales</taxon>
        <taxon>Brevibacteriaceae</taxon>
        <taxon>Brevibacterium</taxon>
    </lineage>
</organism>
<evidence type="ECO:0000256" key="7">
    <source>
        <dbReference type="SAM" id="Phobius"/>
    </source>
</evidence>
<keyword evidence="6 7" id="KW-0472">Membrane</keyword>
<protein>
    <submittedName>
        <fullName evidence="8">DoxX family membrane protein</fullName>
    </submittedName>
</protein>
<dbReference type="AlphaFoldDB" id="A0A6N9HA58"/>
<dbReference type="InterPro" id="IPR032808">
    <property type="entry name" value="DoxX"/>
</dbReference>
<dbReference type="EMBL" id="WWEQ01000100">
    <property type="protein sequence ID" value="MYM20937.1"/>
    <property type="molecule type" value="Genomic_DNA"/>
</dbReference>